<protein>
    <submittedName>
        <fullName evidence="2">Uncharacterized protein</fullName>
    </submittedName>
</protein>
<evidence type="ECO:0000256" key="1">
    <source>
        <dbReference type="SAM" id="MobiDB-lite"/>
    </source>
</evidence>
<feature type="compositionally biased region" description="Polar residues" evidence="1">
    <location>
        <begin position="200"/>
        <end position="217"/>
    </location>
</feature>
<accession>A0A7R8W114</accession>
<dbReference type="AlphaFoldDB" id="A0A7R8W114"/>
<gene>
    <name evidence="2" type="ORF">CTOB1V02_LOCUS806</name>
</gene>
<dbReference type="OrthoDB" id="7493332at2759"/>
<sequence>MSHPSALPLVKALGSAFPLVTALGSAFPLVTALGSAFPLVTALGSAFPLVTALGSAFPLVTALGSADQNDSGWHLFASLLENFAFDCSVDSRTQRCVGDPDLCLASLRSLLGTEIARPCSCDERNEQDKALCQQWRRTLWDNACVGKERTLWDNACVAQAIKKRRKLLARPRPPPEPPKPRKPHSTTARAEENGKLMNSDDASQIQSRLFASSSGTVASMMRKKEATTSTRLQAPSAPYSADATNMFKETQITRTDDNTMAAVPRWPQQHMGPSIHQQDAALGPAAATAVLAKGRCAVSKDYHSSSSQFLDFGESKIFYSEGPWSSCPVRCSCRQPNQHAYCQVVYCHDRTYCSSPSTGAKYAHGDTPYHACVCFSGSFLCAKHPEGKSLMTPSTGSMGGIFLYLGISSREEEALQISLDTMNDALRSGLNQFGSKEKSENLVETGTQTEPKPSESEITATLMIHHF</sequence>
<dbReference type="InterPro" id="IPR037193">
    <property type="entry name" value="GDNF_alpha"/>
</dbReference>
<feature type="region of interest" description="Disordered" evidence="1">
    <location>
        <begin position="165"/>
        <end position="236"/>
    </location>
</feature>
<organism evidence="2">
    <name type="scientific">Cyprideis torosa</name>
    <dbReference type="NCBI Taxonomy" id="163714"/>
    <lineage>
        <taxon>Eukaryota</taxon>
        <taxon>Metazoa</taxon>
        <taxon>Ecdysozoa</taxon>
        <taxon>Arthropoda</taxon>
        <taxon>Crustacea</taxon>
        <taxon>Oligostraca</taxon>
        <taxon>Ostracoda</taxon>
        <taxon>Podocopa</taxon>
        <taxon>Podocopida</taxon>
        <taxon>Cytherocopina</taxon>
        <taxon>Cytheroidea</taxon>
        <taxon>Cytherideidae</taxon>
        <taxon>Cyprideis</taxon>
    </lineage>
</organism>
<name>A0A7R8W114_9CRUS</name>
<evidence type="ECO:0000313" key="2">
    <source>
        <dbReference type="EMBL" id="CAD7222809.1"/>
    </source>
</evidence>
<proteinExistence type="predicted"/>
<dbReference type="SUPFAM" id="SSF110035">
    <property type="entry name" value="GDNF receptor-like"/>
    <property type="match status" value="1"/>
</dbReference>
<dbReference type="EMBL" id="OB660107">
    <property type="protein sequence ID" value="CAD7222809.1"/>
    <property type="molecule type" value="Genomic_DNA"/>
</dbReference>
<reference evidence="2" key="1">
    <citation type="submission" date="2020-11" db="EMBL/GenBank/DDBJ databases">
        <authorList>
            <person name="Tran Van P."/>
        </authorList>
    </citation>
    <scope>NUCLEOTIDE SEQUENCE</scope>
</reference>